<dbReference type="Pfam" id="PF13191">
    <property type="entry name" value="AAA_16"/>
    <property type="match status" value="1"/>
</dbReference>
<evidence type="ECO:0000256" key="1">
    <source>
        <dbReference type="ARBA" id="ARBA00022741"/>
    </source>
</evidence>
<dbReference type="Gene3D" id="1.25.40.10">
    <property type="entry name" value="Tetratricopeptide repeat domain"/>
    <property type="match status" value="1"/>
</dbReference>
<dbReference type="PANTHER" id="PTHR16305:SF35">
    <property type="entry name" value="TRANSCRIPTIONAL ACTIVATOR DOMAIN"/>
    <property type="match status" value="1"/>
</dbReference>
<proteinExistence type="predicted"/>
<dbReference type="GO" id="GO:0003677">
    <property type="term" value="F:DNA binding"/>
    <property type="evidence" value="ECO:0007669"/>
    <property type="project" value="InterPro"/>
</dbReference>
<name>A0AAU1HM97_9ACTN</name>
<feature type="domain" description="HTH luxR-type" evidence="3">
    <location>
        <begin position="855"/>
        <end position="920"/>
    </location>
</feature>
<dbReference type="PRINTS" id="PR00038">
    <property type="entry name" value="HTHLUXR"/>
</dbReference>
<reference evidence="4" key="1">
    <citation type="submission" date="2022-10" db="EMBL/GenBank/DDBJ databases">
        <title>The complete genomes of actinobacterial strains from the NBC collection.</title>
        <authorList>
            <person name="Joergensen T.S."/>
            <person name="Alvarez Arevalo M."/>
            <person name="Sterndorff E.B."/>
            <person name="Faurdal D."/>
            <person name="Vuksanovic O."/>
            <person name="Mourched A.-S."/>
            <person name="Charusanti P."/>
            <person name="Shaw S."/>
            <person name="Blin K."/>
            <person name="Weber T."/>
        </authorList>
    </citation>
    <scope>NUCLEOTIDE SEQUENCE</scope>
    <source>
        <strain evidence="4">NBC 00180</strain>
    </source>
</reference>
<organism evidence="4">
    <name type="scientific">Streptomyces sp. NBC_00180</name>
    <dbReference type="NCBI Taxonomy" id="2903632"/>
    <lineage>
        <taxon>Bacteria</taxon>
        <taxon>Bacillati</taxon>
        <taxon>Actinomycetota</taxon>
        <taxon>Actinomycetes</taxon>
        <taxon>Kitasatosporales</taxon>
        <taxon>Streptomycetaceae</taxon>
        <taxon>Streptomyces</taxon>
    </lineage>
</organism>
<dbReference type="PROSITE" id="PS50043">
    <property type="entry name" value="HTH_LUXR_2"/>
    <property type="match status" value="1"/>
</dbReference>
<evidence type="ECO:0000313" key="4">
    <source>
        <dbReference type="EMBL" id="WTP83937.1"/>
    </source>
</evidence>
<dbReference type="PROSITE" id="PS00622">
    <property type="entry name" value="HTH_LUXR_1"/>
    <property type="match status" value="1"/>
</dbReference>
<dbReference type="Gene3D" id="1.10.10.10">
    <property type="entry name" value="Winged helix-like DNA-binding domain superfamily/Winged helix DNA-binding domain"/>
    <property type="match status" value="1"/>
</dbReference>
<evidence type="ECO:0000259" key="3">
    <source>
        <dbReference type="PROSITE" id="PS50043"/>
    </source>
</evidence>
<dbReference type="InterPro" id="IPR000792">
    <property type="entry name" value="Tscrpt_reg_LuxR_C"/>
</dbReference>
<dbReference type="GO" id="GO:0006355">
    <property type="term" value="P:regulation of DNA-templated transcription"/>
    <property type="evidence" value="ECO:0007669"/>
    <property type="project" value="InterPro"/>
</dbReference>
<dbReference type="PANTHER" id="PTHR16305">
    <property type="entry name" value="TESTICULAR SOLUBLE ADENYLYL CYCLASE"/>
    <property type="match status" value="1"/>
</dbReference>
<dbReference type="InterPro" id="IPR036388">
    <property type="entry name" value="WH-like_DNA-bd_sf"/>
</dbReference>
<dbReference type="InterPro" id="IPR041664">
    <property type="entry name" value="AAA_16"/>
</dbReference>
<dbReference type="CDD" id="cd06170">
    <property type="entry name" value="LuxR_C_like"/>
    <property type="match status" value="1"/>
</dbReference>
<dbReference type="SMART" id="SM00421">
    <property type="entry name" value="HTH_LUXR"/>
    <property type="match status" value="1"/>
</dbReference>
<dbReference type="GO" id="GO:0005737">
    <property type="term" value="C:cytoplasm"/>
    <property type="evidence" value="ECO:0007669"/>
    <property type="project" value="TreeGrafter"/>
</dbReference>
<dbReference type="SUPFAM" id="SSF46894">
    <property type="entry name" value="C-terminal effector domain of the bipartite response regulators"/>
    <property type="match status" value="1"/>
</dbReference>
<dbReference type="InterPro" id="IPR016032">
    <property type="entry name" value="Sig_transdc_resp-reg_C-effctor"/>
</dbReference>
<keyword evidence="2" id="KW-0067">ATP-binding</keyword>
<dbReference type="InterPro" id="IPR027417">
    <property type="entry name" value="P-loop_NTPase"/>
</dbReference>
<accession>A0AAU1HM97</accession>
<dbReference type="Pfam" id="PF00196">
    <property type="entry name" value="GerE"/>
    <property type="match status" value="1"/>
</dbReference>
<keyword evidence="1" id="KW-0547">Nucleotide-binding</keyword>
<dbReference type="EMBL" id="CP108140">
    <property type="protein sequence ID" value="WTP83937.1"/>
    <property type="molecule type" value="Genomic_DNA"/>
</dbReference>
<gene>
    <name evidence="4" type="ORF">OG477_00300</name>
</gene>
<dbReference type="Gene3D" id="3.40.50.300">
    <property type="entry name" value="P-loop containing nucleotide triphosphate hydrolases"/>
    <property type="match status" value="1"/>
</dbReference>
<evidence type="ECO:0000256" key="2">
    <source>
        <dbReference type="ARBA" id="ARBA00022840"/>
    </source>
</evidence>
<dbReference type="SUPFAM" id="SSF52540">
    <property type="entry name" value="P-loop containing nucleoside triphosphate hydrolases"/>
    <property type="match status" value="1"/>
</dbReference>
<dbReference type="GO" id="GO:0004016">
    <property type="term" value="F:adenylate cyclase activity"/>
    <property type="evidence" value="ECO:0007669"/>
    <property type="project" value="TreeGrafter"/>
</dbReference>
<dbReference type="AlphaFoldDB" id="A0AAU1HM97"/>
<dbReference type="InterPro" id="IPR011990">
    <property type="entry name" value="TPR-like_helical_dom_sf"/>
</dbReference>
<protein>
    <submittedName>
        <fullName evidence="4">AAA family ATPase</fullName>
    </submittedName>
</protein>
<dbReference type="GO" id="GO:0005524">
    <property type="term" value="F:ATP binding"/>
    <property type="evidence" value="ECO:0007669"/>
    <property type="project" value="UniProtKB-KW"/>
</dbReference>
<sequence>MATTGEGSSFVGREAELAVLAGCARRAQSRRAGVVLVEGVAGVGKTALVQRWLATEDSRGMTVLRAFCDADESDWAFGVVGQLVRWVPRKELEREALLGGGGPLAGTSPLQVGEQLLRLVDDLQEAAPVAVIVEDVHWADLASLQALGFLLRRLEADRVLTVLTTRPPARDDIRKLAADRNGGRAVLLTGLRAEPVAELVQAATGRQVDELSAHRLQEHTDGNPLYLQALLAEVPADQLLPGNRNLSLPVPGTLAAAVRRQLNSLPADARALTEAAAVLGTRVPLNLVGQIAGVSDPATSLQPALAANLLHWWPHEPICLVMVAHALQQEAIIEALAPARRRDLHAAAAERVDRATSWRHRVAAGDGLDAQLARQLEQAANECLADSATERAATLLLWASDVATTRTERERLLLTAAARLLWIMRVRSVQALLPRIHNCTSSPLRSLVTGSYALINGSLDRAETDLTDALKCSETDPSQRWAHALARSQLVAVRYWHGSSGAEIIALARPVLALGGLDRSSANKAKCYLFLGELFQYGPQAALEELIRLTRLPKAPEVTAHDVWLLIFRGMAHMLCGMPAAAREDLLQARRLNDSGASQGMEEYVYTFLALTYYWSGSWGDAAINADLALTALTAEQRHSSDTDVCAYVSWVYSGRGETRRTQNLLQTADRYALPFNAHLVYMSRAVDAQTRADHPAMLSAIQHMLTAPPGPLTGDQVLWKPLQVEALLNTEHHDEAATALTELQTLTRTYPSLGLAAAWLSGRMAEVRGDTVAAQTAYEAGLALPSTPDKHVLHQAFLEHAYGRFLATQELSKRARTWLMRARDRYASMAAAPFQDRCEADLAAIGGIVTPRSHAEDLTSLTDRERDIAHLAGQGLTNKEIAKHLIISSKTVEHHLGHVYTKLNLSGRRQLRGGIRQPESKILG</sequence>
<dbReference type="SUPFAM" id="SSF48452">
    <property type="entry name" value="TPR-like"/>
    <property type="match status" value="1"/>
</dbReference>